<name>A0A1W6LP10_9BACT</name>
<evidence type="ECO:0000256" key="5">
    <source>
        <dbReference type="SAM" id="Coils"/>
    </source>
</evidence>
<dbReference type="EMBL" id="CP021023">
    <property type="protein sequence ID" value="ARN57476.1"/>
    <property type="molecule type" value="Genomic_DNA"/>
</dbReference>
<sequence>MGPTEIIIASLFAAAAAAAVKLFLCLSARKAAEQKLAEAQESLSSLEGELESLRNENFELKTEKTSLKTQLEERANAHKREVEQLKEMKKQLEDSFKSISSEALSKNSEEFLKLAKESLTKHHAEAKSELEKKRDKFDELVKPIKESLGNMDKKLAESDKARYSSFKVLGEQINALKQSEADIKRETAKLVTALRRPAVRGRWGEIQLRNVVEIAGMSRFCDFSEQTTAEGSRDRPDMIVNLPNGKKIVVDSKAPLEAYLDSLEAEQESEKEKQLDRHAGHIADQIDKLGSKQYGKQFEQSPEFVVLFLPGEMFFSAALEKKPDLIERGIKKQVVLATPTTLIALLKAVAYGWKQQEVAEQARKIHDEALELCKRLSTFSEHLGDIGKNIDKTVQSYNSSVSSLEARLMPQARKINQMVQNDKDIKQLSEVEKRTRTLKENQQD</sequence>
<accession>A0A1W6LP10</accession>
<dbReference type="GO" id="GO:0006310">
    <property type="term" value="P:DNA recombination"/>
    <property type="evidence" value="ECO:0007669"/>
    <property type="project" value="UniProtKB-KW"/>
</dbReference>
<evidence type="ECO:0000313" key="6">
    <source>
        <dbReference type="EMBL" id="ARN57476.1"/>
    </source>
</evidence>
<feature type="coiled-coil region" evidence="5">
    <location>
        <begin position="29"/>
        <end position="136"/>
    </location>
</feature>
<dbReference type="AlphaFoldDB" id="A0A1W6LP10"/>
<evidence type="ECO:0000256" key="3">
    <source>
        <dbReference type="ARBA" id="ARBA00023054"/>
    </source>
</evidence>
<dbReference type="Proteomes" id="UP000193334">
    <property type="component" value="Chromosome"/>
</dbReference>
<comment type="function">
    <text evidence="1">Involved in DNA recombination.</text>
</comment>
<dbReference type="KEGG" id="pbp:STSP1_01886"/>
<comment type="similarity">
    <text evidence="2">Belongs to the RmuC family.</text>
</comment>
<dbReference type="PANTHER" id="PTHR30563">
    <property type="entry name" value="DNA RECOMBINATION PROTEIN RMUC"/>
    <property type="match status" value="1"/>
</dbReference>
<evidence type="ECO:0000256" key="1">
    <source>
        <dbReference type="ARBA" id="ARBA00003416"/>
    </source>
</evidence>
<proteinExistence type="inferred from homology"/>
<dbReference type="Pfam" id="PF02646">
    <property type="entry name" value="RmuC"/>
    <property type="match status" value="1"/>
</dbReference>
<reference evidence="7" key="1">
    <citation type="submission" date="2017-04" db="EMBL/GenBank/DDBJ databases">
        <title>Comparative genomics and description of representatives of a novel lineage of planctomycetes thriving in anoxic sediments.</title>
        <authorList>
            <person name="Spring S."/>
            <person name="Bunk B."/>
            <person name="Sproer C."/>
        </authorList>
    </citation>
    <scope>NUCLEOTIDE SEQUENCE [LARGE SCALE GENOMIC DNA]</scope>
    <source>
        <strain evidence="7">ST-PulAB-D4</strain>
    </source>
</reference>
<dbReference type="InterPro" id="IPR003798">
    <property type="entry name" value="DNA_recombination_RmuC"/>
</dbReference>
<keyword evidence="4" id="KW-0233">DNA recombination</keyword>
<organism evidence="6 7">
    <name type="scientific">Sedimentisphaera salicampi</name>
    <dbReference type="NCBI Taxonomy" id="1941349"/>
    <lineage>
        <taxon>Bacteria</taxon>
        <taxon>Pseudomonadati</taxon>
        <taxon>Planctomycetota</taxon>
        <taxon>Phycisphaerae</taxon>
        <taxon>Sedimentisphaerales</taxon>
        <taxon>Sedimentisphaeraceae</taxon>
        <taxon>Sedimentisphaera</taxon>
    </lineage>
</organism>
<evidence type="ECO:0000313" key="7">
    <source>
        <dbReference type="Proteomes" id="UP000193334"/>
    </source>
</evidence>
<evidence type="ECO:0000256" key="2">
    <source>
        <dbReference type="ARBA" id="ARBA00009840"/>
    </source>
</evidence>
<dbReference type="RefSeq" id="WP_085756115.1">
    <property type="nucleotide sequence ID" value="NZ_CP021023.1"/>
</dbReference>
<protein>
    <submittedName>
        <fullName evidence="6">DNA recombination protein RmuC</fullName>
    </submittedName>
</protein>
<keyword evidence="7" id="KW-1185">Reference proteome</keyword>
<gene>
    <name evidence="6" type="primary">rmuC</name>
    <name evidence="6" type="ORF">STSP1_01886</name>
</gene>
<keyword evidence="3 5" id="KW-0175">Coiled coil</keyword>
<evidence type="ECO:0000256" key="4">
    <source>
        <dbReference type="ARBA" id="ARBA00023172"/>
    </source>
</evidence>
<dbReference type="PANTHER" id="PTHR30563:SF0">
    <property type="entry name" value="DNA RECOMBINATION PROTEIN RMUC"/>
    <property type="match status" value="1"/>
</dbReference>